<dbReference type="PANTHER" id="PTHR43244">
    <property type="match status" value="1"/>
</dbReference>
<name>A0A1G8A3G0_9ACTN</name>
<reference evidence="4" key="1">
    <citation type="submission" date="2016-10" db="EMBL/GenBank/DDBJ databases">
        <authorList>
            <person name="Varghese N."/>
            <person name="Submissions S."/>
        </authorList>
    </citation>
    <scope>NUCLEOTIDE SEQUENCE [LARGE SCALE GENOMIC DNA]</scope>
    <source>
        <strain evidence="4">DSM 44526</strain>
    </source>
</reference>
<dbReference type="InterPro" id="IPR022526">
    <property type="entry name" value="F420_Rv3093c"/>
</dbReference>
<evidence type="ECO:0000259" key="2">
    <source>
        <dbReference type="Pfam" id="PF00296"/>
    </source>
</evidence>
<keyword evidence="1" id="KW-0560">Oxidoreductase</keyword>
<dbReference type="NCBIfam" id="TIGR03841">
    <property type="entry name" value="F420_Rv3093c"/>
    <property type="match status" value="1"/>
</dbReference>
<feature type="domain" description="Luciferase-like" evidence="2">
    <location>
        <begin position="16"/>
        <end position="298"/>
    </location>
</feature>
<dbReference type="Proteomes" id="UP000198863">
    <property type="component" value="Unassembled WGS sequence"/>
</dbReference>
<protein>
    <submittedName>
        <fullName evidence="3">Probable F420-dependent oxidoreductase, Rv3093c family</fullName>
    </submittedName>
</protein>
<dbReference type="SUPFAM" id="SSF51679">
    <property type="entry name" value="Bacterial luciferase-like"/>
    <property type="match status" value="1"/>
</dbReference>
<dbReference type="EMBL" id="FNCF01000010">
    <property type="protein sequence ID" value="SDH15458.1"/>
    <property type="molecule type" value="Genomic_DNA"/>
</dbReference>
<organism evidence="3 4">
    <name type="scientific">Klenkia brasiliensis</name>
    <dbReference type="NCBI Taxonomy" id="333142"/>
    <lineage>
        <taxon>Bacteria</taxon>
        <taxon>Bacillati</taxon>
        <taxon>Actinomycetota</taxon>
        <taxon>Actinomycetes</taxon>
        <taxon>Geodermatophilales</taxon>
        <taxon>Geodermatophilaceae</taxon>
        <taxon>Klenkia</taxon>
    </lineage>
</organism>
<dbReference type="Pfam" id="PF00296">
    <property type="entry name" value="Bac_luciferase"/>
    <property type="match status" value="1"/>
</dbReference>
<dbReference type="InterPro" id="IPR036661">
    <property type="entry name" value="Luciferase-like_sf"/>
</dbReference>
<keyword evidence="4" id="KW-1185">Reference proteome</keyword>
<dbReference type="GO" id="GO:0016705">
    <property type="term" value="F:oxidoreductase activity, acting on paired donors, with incorporation or reduction of molecular oxygen"/>
    <property type="evidence" value="ECO:0007669"/>
    <property type="project" value="InterPro"/>
</dbReference>
<dbReference type="RefSeq" id="WP_207508306.1">
    <property type="nucleotide sequence ID" value="NZ_FNCF01000010.1"/>
</dbReference>
<evidence type="ECO:0000313" key="3">
    <source>
        <dbReference type="EMBL" id="SDH15458.1"/>
    </source>
</evidence>
<dbReference type="PANTHER" id="PTHR43244:SF1">
    <property type="entry name" value="5,10-METHYLENETETRAHYDROMETHANOPTERIN REDUCTASE"/>
    <property type="match status" value="1"/>
</dbReference>
<sequence>MSVRLEVSLGLWQDRPAAEVRATAAAAERAGYPCVWVGEMATYDAFALATALGPGPAELVVGPLAVTVRDPAMVAVGAASVADLTGRRVSVALGTSSTVVVERWHGRSRRGSATALAESAQVLRTLLAGGRGELAGEVVSTSGYRLRLAPPGGRLVVAAFGDRALRAAVLHADQLVLNLVGPDLAARLVARCREIAGGLGRPLPEVAVWSPAAVGPDGPPAGAVDQLRRGLVPYLAAPGYAEAFERAGFGDVVARARAGAPPAELLAEVPDAMVASVGVVGTPDDARAALAAYADAGVGTVVLVPACTDADPAGVGTLQTVRGLA</sequence>
<proteinExistence type="predicted"/>
<evidence type="ECO:0000256" key="1">
    <source>
        <dbReference type="ARBA" id="ARBA00023002"/>
    </source>
</evidence>
<dbReference type="AlphaFoldDB" id="A0A1G8A3G0"/>
<dbReference type="InterPro" id="IPR011251">
    <property type="entry name" value="Luciferase-like_dom"/>
</dbReference>
<evidence type="ECO:0000313" key="4">
    <source>
        <dbReference type="Proteomes" id="UP000198863"/>
    </source>
</evidence>
<gene>
    <name evidence="3" type="ORF">SAMN05660324_0037</name>
</gene>
<dbReference type="Gene3D" id="3.20.20.30">
    <property type="entry name" value="Luciferase-like domain"/>
    <property type="match status" value="1"/>
</dbReference>
<dbReference type="InterPro" id="IPR050564">
    <property type="entry name" value="F420-G6PD/mer"/>
</dbReference>
<accession>A0A1G8A3G0</accession>